<evidence type="ECO:0000313" key="1">
    <source>
        <dbReference type="EMBL" id="CAF4423533.1"/>
    </source>
</evidence>
<proteinExistence type="predicted"/>
<reference evidence="1" key="1">
    <citation type="submission" date="2021-02" db="EMBL/GenBank/DDBJ databases">
        <authorList>
            <person name="Nowell W R."/>
        </authorList>
    </citation>
    <scope>NUCLEOTIDE SEQUENCE</scope>
</reference>
<protein>
    <submittedName>
        <fullName evidence="1">Uncharacterized protein</fullName>
    </submittedName>
</protein>
<dbReference type="EMBL" id="CAJOBJ010062404">
    <property type="protein sequence ID" value="CAF4423533.1"/>
    <property type="molecule type" value="Genomic_DNA"/>
</dbReference>
<evidence type="ECO:0000313" key="2">
    <source>
        <dbReference type="Proteomes" id="UP000681720"/>
    </source>
</evidence>
<name>A0A8S2W4N7_9BILA</name>
<organism evidence="1 2">
    <name type="scientific">Rotaria magnacalcarata</name>
    <dbReference type="NCBI Taxonomy" id="392030"/>
    <lineage>
        <taxon>Eukaryota</taxon>
        <taxon>Metazoa</taxon>
        <taxon>Spiralia</taxon>
        <taxon>Gnathifera</taxon>
        <taxon>Rotifera</taxon>
        <taxon>Eurotatoria</taxon>
        <taxon>Bdelloidea</taxon>
        <taxon>Philodinida</taxon>
        <taxon>Philodinidae</taxon>
        <taxon>Rotaria</taxon>
    </lineage>
</organism>
<accession>A0A8S2W4N7</accession>
<dbReference type="Proteomes" id="UP000681720">
    <property type="component" value="Unassembled WGS sequence"/>
</dbReference>
<gene>
    <name evidence="1" type="ORF">GIL414_LOCUS31213</name>
</gene>
<sequence>MLLTILSNNSEQDGVAGECHKPNNIALLIFSRIGYGTSTKNPRICEIQVNILNLKLEQFTGHTLVLVRLDFTIGFPSVLNMKVN</sequence>
<comment type="caution">
    <text evidence="1">The sequence shown here is derived from an EMBL/GenBank/DDBJ whole genome shotgun (WGS) entry which is preliminary data.</text>
</comment>
<dbReference type="AlphaFoldDB" id="A0A8S2W4N7"/>